<protein>
    <submittedName>
        <fullName evidence="2">Uncharacterized protein</fullName>
    </submittedName>
</protein>
<reference evidence="2 3" key="1">
    <citation type="journal article" date="2014" name="Nature">
        <title>The genome of the recently domesticated crop plant sugar beet (Beta vulgaris).</title>
        <authorList>
            <person name="Dohm J.C."/>
            <person name="Minoche A.E."/>
            <person name="Holtgrawe D."/>
            <person name="Capella-Gutierrez S."/>
            <person name="Zakrzewski F."/>
            <person name="Tafer H."/>
            <person name="Rupp O."/>
            <person name="Sorensen T.R."/>
            <person name="Stracke R."/>
            <person name="Reinhardt R."/>
            <person name="Goesmann A."/>
            <person name="Kraft T."/>
            <person name="Schulz B."/>
            <person name="Stadler P.F."/>
            <person name="Schmidt T."/>
            <person name="Gabaldon T."/>
            <person name="Lehrach H."/>
            <person name="Weisshaar B."/>
            <person name="Himmelbauer H."/>
        </authorList>
    </citation>
    <scope>NUCLEOTIDE SEQUENCE [LARGE SCALE GENOMIC DNA]</scope>
    <source>
        <tissue evidence="2">Taproot</tissue>
    </source>
</reference>
<evidence type="ECO:0000313" key="3">
    <source>
        <dbReference type="Proteomes" id="UP000035740"/>
    </source>
</evidence>
<feature type="region of interest" description="Disordered" evidence="1">
    <location>
        <begin position="1"/>
        <end position="36"/>
    </location>
</feature>
<dbReference type="Gramene" id="KMS96998">
    <property type="protein sequence ID" value="KMS96998"/>
    <property type="gene ID" value="BVRB_7g179470"/>
</dbReference>
<accession>A0A0J8BAM7</accession>
<evidence type="ECO:0000313" key="2">
    <source>
        <dbReference type="EMBL" id="KMS96998.1"/>
    </source>
</evidence>
<name>A0A0J8BAM7_BETVV</name>
<dbReference type="EMBL" id="KQ090345">
    <property type="protein sequence ID" value="KMS96998.1"/>
    <property type="molecule type" value="Genomic_DNA"/>
</dbReference>
<evidence type="ECO:0000256" key="1">
    <source>
        <dbReference type="SAM" id="MobiDB-lite"/>
    </source>
</evidence>
<gene>
    <name evidence="2" type="ORF">BVRB_7g179470</name>
</gene>
<dbReference type="Proteomes" id="UP000035740">
    <property type="component" value="Unassembled WGS sequence"/>
</dbReference>
<organism evidence="2 3">
    <name type="scientific">Beta vulgaris subsp. vulgaris</name>
    <name type="common">Beet</name>
    <dbReference type="NCBI Taxonomy" id="3555"/>
    <lineage>
        <taxon>Eukaryota</taxon>
        <taxon>Viridiplantae</taxon>
        <taxon>Streptophyta</taxon>
        <taxon>Embryophyta</taxon>
        <taxon>Tracheophyta</taxon>
        <taxon>Spermatophyta</taxon>
        <taxon>Magnoliopsida</taxon>
        <taxon>eudicotyledons</taxon>
        <taxon>Gunneridae</taxon>
        <taxon>Pentapetalae</taxon>
        <taxon>Caryophyllales</taxon>
        <taxon>Chenopodiaceae</taxon>
        <taxon>Betoideae</taxon>
        <taxon>Beta</taxon>
    </lineage>
</organism>
<sequence length="80" mass="9053">MNRENSEAEGGVSPFERIFEQQNSKPKPRSKKTRNLQPYCLFMVVDDDLVCARGGNGTKVEIRASASLESNSHQRRIQNT</sequence>
<proteinExistence type="predicted"/>
<dbReference type="AlphaFoldDB" id="A0A0J8BAM7"/>
<keyword evidence="3" id="KW-1185">Reference proteome</keyword>